<keyword evidence="10" id="KW-1185">Reference proteome</keyword>
<dbReference type="InterPro" id="IPR003594">
    <property type="entry name" value="HATPase_dom"/>
</dbReference>
<evidence type="ECO:0000256" key="2">
    <source>
        <dbReference type="ARBA" id="ARBA00012438"/>
    </source>
</evidence>
<dbReference type="Pfam" id="PF02518">
    <property type="entry name" value="HATPase_c"/>
    <property type="match status" value="1"/>
</dbReference>
<keyword evidence="7" id="KW-0812">Transmembrane</keyword>
<reference evidence="9" key="1">
    <citation type="submission" date="2023-06" db="EMBL/GenBank/DDBJ databases">
        <title>Genomic of Agaribacillus aureum.</title>
        <authorList>
            <person name="Wang G."/>
        </authorList>
    </citation>
    <scope>NUCLEOTIDE SEQUENCE</scope>
    <source>
        <strain evidence="9">BMA12</strain>
    </source>
</reference>
<dbReference type="Gene3D" id="3.30.565.10">
    <property type="entry name" value="Histidine kinase-like ATPase, C-terminal domain"/>
    <property type="match status" value="1"/>
</dbReference>
<evidence type="ECO:0000256" key="5">
    <source>
        <dbReference type="ARBA" id="ARBA00022777"/>
    </source>
</evidence>
<keyword evidence="6" id="KW-0902">Two-component regulatory system</keyword>
<protein>
    <recommendedName>
        <fullName evidence="2">histidine kinase</fullName>
        <ecNumber evidence="2">2.7.13.3</ecNumber>
    </recommendedName>
</protein>
<dbReference type="CDD" id="cd00075">
    <property type="entry name" value="HATPase"/>
    <property type="match status" value="1"/>
</dbReference>
<dbReference type="InterPro" id="IPR004358">
    <property type="entry name" value="Sig_transdc_His_kin-like_C"/>
</dbReference>
<feature type="transmembrane region" description="Helical" evidence="7">
    <location>
        <begin position="28"/>
        <end position="48"/>
    </location>
</feature>
<dbReference type="SMART" id="SM00387">
    <property type="entry name" value="HATPase_c"/>
    <property type="match status" value="1"/>
</dbReference>
<evidence type="ECO:0000313" key="9">
    <source>
        <dbReference type="EMBL" id="MDN5211074.1"/>
    </source>
</evidence>
<dbReference type="SUPFAM" id="SSF47384">
    <property type="entry name" value="Homodimeric domain of signal transducing histidine kinase"/>
    <property type="match status" value="1"/>
</dbReference>
<keyword evidence="7" id="KW-0472">Membrane</keyword>
<feature type="domain" description="Histidine kinase" evidence="8">
    <location>
        <begin position="223"/>
        <end position="435"/>
    </location>
</feature>
<evidence type="ECO:0000256" key="4">
    <source>
        <dbReference type="ARBA" id="ARBA00022679"/>
    </source>
</evidence>
<name>A0ABT8L013_9BACT</name>
<comment type="catalytic activity">
    <reaction evidence="1">
        <text>ATP + protein L-histidine = ADP + protein N-phospho-L-histidine.</text>
        <dbReference type="EC" id="2.7.13.3"/>
    </reaction>
</comment>
<dbReference type="Proteomes" id="UP001172083">
    <property type="component" value="Unassembled WGS sequence"/>
</dbReference>
<dbReference type="PRINTS" id="PR00344">
    <property type="entry name" value="BCTRLSENSOR"/>
</dbReference>
<dbReference type="InterPro" id="IPR005467">
    <property type="entry name" value="His_kinase_dom"/>
</dbReference>
<keyword evidence="3" id="KW-0597">Phosphoprotein</keyword>
<evidence type="ECO:0000256" key="3">
    <source>
        <dbReference type="ARBA" id="ARBA00022553"/>
    </source>
</evidence>
<feature type="transmembrane region" description="Helical" evidence="7">
    <location>
        <begin position="167"/>
        <end position="185"/>
    </location>
</feature>
<dbReference type="InterPro" id="IPR050736">
    <property type="entry name" value="Sensor_HK_Regulatory"/>
</dbReference>
<dbReference type="EC" id="2.7.13.3" evidence="2"/>
<dbReference type="RefSeq" id="WP_346756410.1">
    <property type="nucleotide sequence ID" value="NZ_JAUJEB010000001.1"/>
</dbReference>
<feature type="transmembrane region" description="Helical" evidence="7">
    <location>
        <begin position="80"/>
        <end position="98"/>
    </location>
</feature>
<dbReference type="Gene3D" id="1.10.287.130">
    <property type="match status" value="1"/>
</dbReference>
<dbReference type="InterPro" id="IPR003661">
    <property type="entry name" value="HisK_dim/P_dom"/>
</dbReference>
<sequence>MFKPKNESFNFDGTKILTASNKEKKIRVLLVIQLIKLIIIGLIVSSVVDTFLGIYEEVIATLITLAIFLFILFFVDKARYYNTTVTLSIFFLCTLIFYSDAKYGLPAGVFILFLPTAFAISFVTNYNSFYCLLHFGIPIGYLILSIYTDHSLFLDPSINAFQKKVTLIFNLCLSTVLFALFIYYIHKINNKYEKGISKAIQKLKFRNKEQINLNHQLDQLLAVVSHELRGPIASVLSLIKIVKEEKDPDKVAEYIDLEEKSLIKLNEFIEDIINYSRNTNLTLEKESINFEQIVQSILSQYNFEDKYSSIKTHVNIHQGEAFTSDKKRIQIILSNLIANAFKYHDPQKNNPYVRIDVIVADHEAKITVNDNGKGIQRHHLNRVFDMFYRANEKISGSGLGLYLVKETVEKLGGNIVATSTIDKESSFEIALPDLAFVRGQPKIQ</sequence>
<dbReference type="SUPFAM" id="SSF55874">
    <property type="entry name" value="ATPase domain of HSP90 chaperone/DNA topoisomerase II/histidine kinase"/>
    <property type="match status" value="1"/>
</dbReference>
<feature type="transmembrane region" description="Helical" evidence="7">
    <location>
        <begin position="129"/>
        <end position="147"/>
    </location>
</feature>
<dbReference type="InterPro" id="IPR036097">
    <property type="entry name" value="HisK_dim/P_sf"/>
</dbReference>
<evidence type="ECO:0000256" key="1">
    <source>
        <dbReference type="ARBA" id="ARBA00000085"/>
    </source>
</evidence>
<evidence type="ECO:0000256" key="6">
    <source>
        <dbReference type="ARBA" id="ARBA00023012"/>
    </source>
</evidence>
<dbReference type="EMBL" id="JAUJEB010000001">
    <property type="protein sequence ID" value="MDN5211074.1"/>
    <property type="molecule type" value="Genomic_DNA"/>
</dbReference>
<evidence type="ECO:0000313" key="10">
    <source>
        <dbReference type="Proteomes" id="UP001172083"/>
    </source>
</evidence>
<comment type="caution">
    <text evidence="9">The sequence shown here is derived from an EMBL/GenBank/DDBJ whole genome shotgun (WGS) entry which is preliminary data.</text>
</comment>
<dbReference type="Pfam" id="PF00512">
    <property type="entry name" value="HisKA"/>
    <property type="match status" value="1"/>
</dbReference>
<dbReference type="SMART" id="SM00388">
    <property type="entry name" value="HisKA"/>
    <property type="match status" value="1"/>
</dbReference>
<gene>
    <name evidence="9" type="ORF">QQ020_03405</name>
</gene>
<dbReference type="InterPro" id="IPR036890">
    <property type="entry name" value="HATPase_C_sf"/>
</dbReference>
<dbReference type="PROSITE" id="PS50109">
    <property type="entry name" value="HIS_KIN"/>
    <property type="match status" value="1"/>
</dbReference>
<dbReference type="PANTHER" id="PTHR43711:SF26">
    <property type="entry name" value="SENSOR HISTIDINE KINASE RCSC"/>
    <property type="match status" value="1"/>
</dbReference>
<dbReference type="CDD" id="cd00082">
    <property type="entry name" value="HisKA"/>
    <property type="match status" value="1"/>
</dbReference>
<dbReference type="GO" id="GO:0016301">
    <property type="term" value="F:kinase activity"/>
    <property type="evidence" value="ECO:0007669"/>
    <property type="project" value="UniProtKB-KW"/>
</dbReference>
<proteinExistence type="predicted"/>
<evidence type="ECO:0000256" key="7">
    <source>
        <dbReference type="SAM" id="Phobius"/>
    </source>
</evidence>
<evidence type="ECO:0000259" key="8">
    <source>
        <dbReference type="PROSITE" id="PS50109"/>
    </source>
</evidence>
<feature type="transmembrane region" description="Helical" evidence="7">
    <location>
        <begin position="54"/>
        <end position="75"/>
    </location>
</feature>
<feature type="transmembrane region" description="Helical" evidence="7">
    <location>
        <begin position="104"/>
        <end position="122"/>
    </location>
</feature>
<organism evidence="9 10">
    <name type="scientific">Agaribacillus aureus</name>
    <dbReference type="NCBI Taxonomy" id="3051825"/>
    <lineage>
        <taxon>Bacteria</taxon>
        <taxon>Pseudomonadati</taxon>
        <taxon>Bacteroidota</taxon>
        <taxon>Cytophagia</taxon>
        <taxon>Cytophagales</taxon>
        <taxon>Splendidivirgaceae</taxon>
        <taxon>Agaribacillus</taxon>
    </lineage>
</organism>
<accession>A0ABT8L013</accession>
<keyword evidence="4" id="KW-0808">Transferase</keyword>
<keyword evidence="5 9" id="KW-0418">Kinase</keyword>
<dbReference type="PANTHER" id="PTHR43711">
    <property type="entry name" value="TWO-COMPONENT HISTIDINE KINASE"/>
    <property type="match status" value="1"/>
</dbReference>
<keyword evidence="7" id="KW-1133">Transmembrane helix</keyword>